<evidence type="ECO:0008006" key="14">
    <source>
        <dbReference type="Google" id="ProtNLM"/>
    </source>
</evidence>
<dbReference type="InterPro" id="IPR007734">
    <property type="entry name" value="Heparan_SO4_2-O-STrfase"/>
</dbReference>
<evidence type="ECO:0000256" key="9">
    <source>
        <dbReference type="ARBA" id="ARBA00023136"/>
    </source>
</evidence>
<dbReference type="InterPro" id="IPR027417">
    <property type="entry name" value="P-loop_NTPase"/>
</dbReference>
<keyword evidence="8" id="KW-0333">Golgi apparatus</keyword>
<dbReference type="PANTHER" id="PTHR12129">
    <property type="entry name" value="HEPARAN SULFATE 2-O-SULFOTRANSFERASE"/>
    <property type="match status" value="1"/>
</dbReference>
<keyword evidence="13" id="KW-1185">Reference proteome</keyword>
<keyword evidence="5" id="KW-0812">Transmembrane</keyword>
<keyword evidence="9" id="KW-0472">Membrane</keyword>
<dbReference type="SUPFAM" id="SSF52540">
    <property type="entry name" value="P-loop containing nucleoside triphosphate hydrolases"/>
    <property type="match status" value="1"/>
</dbReference>
<accession>A0AAV7J1V8</accession>
<dbReference type="Pfam" id="PF03567">
    <property type="entry name" value="Sulfotransfer_2"/>
    <property type="match status" value="1"/>
</dbReference>
<evidence type="ECO:0000313" key="13">
    <source>
        <dbReference type="Proteomes" id="UP000826195"/>
    </source>
</evidence>
<protein>
    <recommendedName>
        <fullName evidence="14">Heparin sulfate O-sulfotransferase</fullName>
    </recommendedName>
</protein>
<name>A0AAV7J1V8_COTGL</name>
<comment type="caution">
    <text evidence="12">The sequence shown here is derived from an EMBL/GenBank/DDBJ whole genome shotgun (WGS) entry which is preliminary data.</text>
</comment>
<evidence type="ECO:0000256" key="6">
    <source>
        <dbReference type="ARBA" id="ARBA00022968"/>
    </source>
</evidence>
<dbReference type="PANTHER" id="PTHR12129:SF17">
    <property type="entry name" value="HEPARAN SULFATE 2-O-SULFOTRANSFERASE 1"/>
    <property type="match status" value="1"/>
</dbReference>
<evidence type="ECO:0000256" key="3">
    <source>
        <dbReference type="ARBA" id="ARBA00011233"/>
    </source>
</evidence>
<keyword evidence="10" id="KW-1015">Disulfide bond</keyword>
<organism evidence="12 13">
    <name type="scientific">Cotesia glomerata</name>
    <name type="common">Lepidopteran parasitic wasp</name>
    <name type="synonym">Apanteles glomeratus</name>
    <dbReference type="NCBI Taxonomy" id="32391"/>
    <lineage>
        <taxon>Eukaryota</taxon>
        <taxon>Metazoa</taxon>
        <taxon>Ecdysozoa</taxon>
        <taxon>Arthropoda</taxon>
        <taxon>Hexapoda</taxon>
        <taxon>Insecta</taxon>
        <taxon>Pterygota</taxon>
        <taxon>Neoptera</taxon>
        <taxon>Endopterygota</taxon>
        <taxon>Hymenoptera</taxon>
        <taxon>Apocrita</taxon>
        <taxon>Ichneumonoidea</taxon>
        <taxon>Braconidae</taxon>
        <taxon>Microgastrinae</taxon>
        <taxon>Cotesia</taxon>
    </lineage>
</organism>
<comment type="similarity">
    <text evidence="2">Belongs to the sulfotransferase 3 family.</text>
</comment>
<gene>
    <name evidence="12" type="ORF">KQX54_004737</name>
</gene>
<evidence type="ECO:0000256" key="10">
    <source>
        <dbReference type="ARBA" id="ARBA00023157"/>
    </source>
</evidence>
<evidence type="ECO:0000256" key="2">
    <source>
        <dbReference type="ARBA" id="ARBA00010569"/>
    </source>
</evidence>
<evidence type="ECO:0000256" key="4">
    <source>
        <dbReference type="ARBA" id="ARBA00022679"/>
    </source>
</evidence>
<comment type="subcellular location">
    <subcellularLocation>
        <location evidence="1">Golgi apparatus membrane</location>
        <topology evidence="1">Single-pass type II membrane protein</topology>
    </subcellularLocation>
</comment>
<dbReference type="Proteomes" id="UP000826195">
    <property type="component" value="Unassembled WGS sequence"/>
</dbReference>
<keyword evidence="6" id="KW-0735">Signal-anchor</keyword>
<keyword evidence="11" id="KW-0325">Glycoprotein</keyword>
<dbReference type="GO" id="GO:0004394">
    <property type="term" value="F:heparan sulfate 2-sulfotransferase activity"/>
    <property type="evidence" value="ECO:0007669"/>
    <property type="project" value="UniProtKB-ARBA"/>
</dbReference>
<reference evidence="12 13" key="1">
    <citation type="journal article" date="2021" name="J. Hered.">
        <title>A chromosome-level genome assembly of the parasitoid wasp, Cotesia glomerata (Hymenoptera: Braconidae).</title>
        <authorList>
            <person name="Pinto B.J."/>
            <person name="Weis J.J."/>
            <person name="Gamble T."/>
            <person name="Ode P.J."/>
            <person name="Paul R."/>
            <person name="Zaspel J.M."/>
        </authorList>
    </citation>
    <scope>NUCLEOTIDE SEQUENCE [LARGE SCALE GENOMIC DNA]</scope>
    <source>
        <strain evidence="12">CgM1</strain>
    </source>
</reference>
<keyword evidence="7" id="KW-1133">Transmembrane helix</keyword>
<evidence type="ECO:0000256" key="11">
    <source>
        <dbReference type="ARBA" id="ARBA00023180"/>
    </source>
</evidence>
<comment type="subunit">
    <text evidence="3">Homotrimer.</text>
</comment>
<dbReference type="GO" id="GO:0000139">
    <property type="term" value="C:Golgi membrane"/>
    <property type="evidence" value="ECO:0007669"/>
    <property type="project" value="UniProtKB-SubCell"/>
</dbReference>
<evidence type="ECO:0000256" key="5">
    <source>
        <dbReference type="ARBA" id="ARBA00022692"/>
    </source>
</evidence>
<evidence type="ECO:0000256" key="1">
    <source>
        <dbReference type="ARBA" id="ARBA00004323"/>
    </source>
</evidence>
<evidence type="ECO:0000313" key="12">
    <source>
        <dbReference type="EMBL" id="KAH0563691.1"/>
    </source>
</evidence>
<evidence type="ECO:0000256" key="8">
    <source>
        <dbReference type="ARBA" id="ARBA00023034"/>
    </source>
</evidence>
<dbReference type="FunFam" id="3.40.50.300:FF:001418">
    <property type="entry name" value="Heparan sulfate 2-o-sulfotransferase"/>
    <property type="match status" value="1"/>
</dbReference>
<dbReference type="InterPro" id="IPR005331">
    <property type="entry name" value="Sulfotransferase"/>
</dbReference>
<keyword evidence="4" id="KW-0808">Transferase</keyword>
<dbReference type="GO" id="GO:0015012">
    <property type="term" value="P:heparan sulfate proteoglycan biosynthetic process"/>
    <property type="evidence" value="ECO:0007669"/>
    <property type="project" value="UniProtKB-ARBA"/>
</dbReference>
<dbReference type="EMBL" id="JAHXZJ010000002">
    <property type="protein sequence ID" value="KAH0563691.1"/>
    <property type="molecule type" value="Genomic_DNA"/>
</dbReference>
<dbReference type="Gene3D" id="3.40.50.300">
    <property type="entry name" value="P-loop containing nucleotide triphosphate hydrolases"/>
    <property type="match status" value="1"/>
</dbReference>
<evidence type="ECO:0000256" key="7">
    <source>
        <dbReference type="ARBA" id="ARBA00022989"/>
    </source>
</evidence>
<dbReference type="AlphaFoldDB" id="A0AAV7J1V8"/>
<sequence>MFSRNFSMQWLLIIILLTVILFFKIELGTVKNENKILFNKLTEVENYTKNMREFKSNTGSEKFEDITIIYNRVPKTGSTSFVGVVYDLCKKNKFHTLHINITNNMHTLTLYNQIKFITNVTQWNVIKPAFYHGHIAFLNFNKFGVKRMPLYLNLLRKPLDRFVSYYYFLRYGDNFRPHLIRKKYGDTKTFDECVKASQADCDPNNMWLQIPFLCGHDPGCWEVGNRWALAEAKRNLVNNYFLVGVTEELDEFIHTLQIVLPSFFRGAHDMFSHSDKSHLRQTIQKIDPLPETVKKIQNSTVWKMEDELYNFALSYFHSVKKRLLNASSQDLNQHFMYEKIRPK</sequence>
<proteinExistence type="inferred from homology"/>